<reference evidence="2 3" key="1">
    <citation type="journal article" date="2019" name="Int. J. Syst. Evol. Microbiol.">
        <title>The Global Catalogue of Microorganisms (GCM) 10K type strain sequencing project: providing services to taxonomists for standard genome sequencing and annotation.</title>
        <authorList>
            <consortium name="The Broad Institute Genomics Platform"/>
            <consortium name="The Broad Institute Genome Sequencing Center for Infectious Disease"/>
            <person name="Wu L."/>
            <person name="Ma J."/>
        </authorList>
    </citation>
    <scope>NUCLEOTIDE SEQUENCE [LARGE SCALE GENOMIC DNA]</scope>
    <source>
        <strain evidence="2 3">JCM 14736</strain>
    </source>
</reference>
<dbReference type="InterPro" id="IPR035070">
    <property type="entry name" value="Streptogrisin_prodomain"/>
</dbReference>
<sequence length="795" mass="80259">MKTRLASTLSLVLAASLVGFGLAPASAEEAAAPEPVPAAPVFDESTPTVDANATPDELPVMGDYAVSEFSAAAAEIDPELAEAAQRDLGLSTEEYLAQGEAATDGTTVLEALQERSAGVVGGRVTGTELTVYVTDPEAAALAESTGARVSYDAPPTAPEAEFEPAADLYSGQPYGSMVTNNSWYRCSTAFNGRALSGSGAYQTLTAGHCYKSAYPTLKALNFTKANDDDPKNSPKVTVGATLGSWVSGSPMYGNGADTALISIATGNFSPKSGLLAWGGGKGAPNSGAKKLVTTSTSTVAGAPICKTGSTSGWTCGRVTSVDQTTNVAGHLVNSIRSTACLIPGDSGGAAVVGTSAVGVNSSTTTSASCGQSGYQSGYAPMVSKRAGANNSVSGRLGGNWEPLVTVALVPKVTSLPANTRVFAGGTLSGTATNVASGNYLKIQFSGETKVRTAKIVNGKWSVSLAGLTPGTKSFTMRGAWGKWSIGAHVSGSLRIIAKPSVARYAGADRYATSVAISKAAYPSGAKTVFIATGANYPDALGAGPIAAKEHAPLLLTGKTLPASVTAELTRLKPSEIVIVGGTGAVPTSVGKALGKYAKKVTRLAGKDRFDTSRKLVKRGFPTSAPAVYVATGMNFPDALSTGAAAGAKARPVLLVNGARPLDATTKSFLKGLKTTSATITGGTGAVSSRIQNDLKAAGISTTRVSGGDRYATSEAIGRVSFPTFKTMYFATGQGFADALAGSAIAGARQTPLFIVPGSCVPGSMITDALNQGVTQVRLLGGTGVVSSAVGSLKRC</sequence>
<dbReference type="PANTHER" id="PTHR30032">
    <property type="entry name" value="N-ACETYLMURAMOYL-L-ALANINE AMIDASE-RELATED"/>
    <property type="match status" value="1"/>
</dbReference>
<dbReference type="InterPro" id="IPR018114">
    <property type="entry name" value="TRYPSIN_HIS"/>
</dbReference>
<keyword evidence="1" id="KW-0732">Signal</keyword>
<evidence type="ECO:0008006" key="4">
    <source>
        <dbReference type="Google" id="ProtNLM"/>
    </source>
</evidence>
<evidence type="ECO:0000313" key="3">
    <source>
        <dbReference type="Proteomes" id="UP001500851"/>
    </source>
</evidence>
<dbReference type="RefSeq" id="WP_344033104.1">
    <property type="nucleotide sequence ID" value="NZ_BAAAOB010000004.1"/>
</dbReference>
<proteinExistence type="predicted"/>
<feature type="signal peptide" evidence="1">
    <location>
        <begin position="1"/>
        <end position="27"/>
    </location>
</feature>
<gene>
    <name evidence="2" type="ORF">GCM10009768_27460</name>
</gene>
<dbReference type="Pfam" id="PF04122">
    <property type="entry name" value="CW_binding_2"/>
    <property type="match status" value="3"/>
</dbReference>
<dbReference type="Proteomes" id="UP001500851">
    <property type="component" value="Unassembled WGS sequence"/>
</dbReference>
<keyword evidence="3" id="KW-1185">Reference proteome</keyword>
<organism evidence="2 3">
    <name type="scientific">Leucobacter iarius</name>
    <dbReference type="NCBI Taxonomy" id="333963"/>
    <lineage>
        <taxon>Bacteria</taxon>
        <taxon>Bacillati</taxon>
        <taxon>Actinomycetota</taxon>
        <taxon>Actinomycetes</taxon>
        <taxon>Micrococcales</taxon>
        <taxon>Microbacteriaceae</taxon>
        <taxon>Leucobacter</taxon>
    </lineage>
</organism>
<dbReference type="PANTHER" id="PTHR30032:SF8">
    <property type="entry name" value="GERMINATION-SPECIFIC N-ACETYLMURAMOYL-L-ALANINE AMIDASE"/>
    <property type="match status" value="1"/>
</dbReference>
<dbReference type="InterPro" id="IPR009003">
    <property type="entry name" value="Peptidase_S1_PA"/>
</dbReference>
<evidence type="ECO:0000256" key="1">
    <source>
        <dbReference type="SAM" id="SignalP"/>
    </source>
</evidence>
<protein>
    <recommendedName>
        <fullName evidence="4">Cell wall binding repeat protein</fullName>
    </recommendedName>
</protein>
<dbReference type="SUPFAM" id="SSF50494">
    <property type="entry name" value="Trypsin-like serine proteases"/>
    <property type="match status" value="1"/>
</dbReference>
<dbReference type="Gene3D" id="3.40.50.12090">
    <property type="match status" value="1"/>
</dbReference>
<dbReference type="InterPro" id="IPR051922">
    <property type="entry name" value="Bact_Sporulation_Assoc"/>
</dbReference>
<dbReference type="Gene3D" id="2.40.10.10">
    <property type="entry name" value="Trypsin-like serine proteases"/>
    <property type="match status" value="2"/>
</dbReference>
<evidence type="ECO:0000313" key="2">
    <source>
        <dbReference type="EMBL" id="GAA1796962.1"/>
    </source>
</evidence>
<accession>A0ABN2LQU8</accession>
<comment type="caution">
    <text evidence="2">The sequence shown here is derived from an EMBL/GenBank/DDBJ whole genome shotgun (WGS) entry which is preliminary data.</text>
</comment>
<dbReference type="InterPro" id="IPR007253">
    <property type="entry name" value="Cell_wall-bd_2"/>
</dbReference>
<name>A0ABN2LQU8_9MICO</name>
<feature type="chain" id="PRO_5046294375" description="Cell wall binding repeat protein" evidence="1">
    <location>
        <begin position="28"/>
        <end position="795"/>
    </location>
</feature>
<dbReference type="CDD" id="cd21112">
    <property type="entry name" value="alphaLP-like"/>
    <property type="match status" value="1"/>
</dbReference>
<dbReference type="InterPro" id="IPR043504">
    <property type="entry name" value="Peptidase_S1_PA_chymotrypsin"/>
</dbReference>
<dbReference type="PROSITE" id="PS00134">
    <property type="entry name" value="TRYPSIN_HIS"/>
    <property type="match status" value="1"/>
</dbReference>
<dbReference type="EMBL" id="BAAAOB010000004">
    <property type="protein sequence ID" value="GAA1796962.1"/>
    <property type="molecule type" value="Genomic_DNA"/>
</dbReference>
<dbReference type="Gene3D" id="3.30.300.50">
    <property type="match status" value="1"/>
</dbReference>